<name>A0ABQ8UST0_9EUKA</name>
<evidence type="ECO:0000256" key="1">
    <source>
        <dbReference type="ARBA" id="ARBA00022574"/>
    </source>
</evidence>
<dbReference type="InterPro" id="IPR020472">
    <property type="entry name" value="WD40_PAC1"/>
</dbReference>
<dbReference type="EMBL" id="JAPMOS010000007">
    <property type="protein sequence ID" value="KAJ4461388.1"/>
    <property type="molecule type" value="Genomic_DNA"/>
</dbReference>
<dbReference type="InterPro" id="IPR052234">
    <property type="entry name" value="U5_snRNP_Component"/>
</dbReference>
<dbReference type="PROSITE" id="PS00678">
    <property type="entry name" value="WD_REPEATS_1"/>
    <property type="match status" value="1"/>
</dbReference>
<feature type="compositionally biased region" description="Polar residues" evidence="6">
    <location>
        <begin position="7"/>
        <end position="38"/>
    </location>
</feature>
<dbReference type="InterPro" id="IPR036322">
    <property type="entry name" value="WD40_repeat_dom_sf"/>
</dbReference>
<dbReference type="PANTHER" id="PTHR44006:SF1">
    <property type="entry name" value="U5 SMALL NUCLEAR RIBONUCLEOPROTEIN 40 KDA PROTEIN"/>
    <property type="match status" value="1"/>
</dbReference>
<protein>
    <submittedName>
        <fullName evidence="7">Pre-mRNA-splicing factor cwf17</fullName>
    </submittedName>
</protein>
<dbReference type="PRINTS" id="PR00320">
    <property type="entry name" value="GPROTEINBRPT"/>
</dbReference>
<evidence type="ECO:0000256" key="6">
    <source>
        <dbReference type="SAM" id="MobiDB-lite"/>
    </source>
</evidence>
<feature type="repeat" description="WD" evidence="5">
    <location>
        <begin position="149"/>
        <end position="191"/>
    </location>
</feature>
<feature type="repeat" description="WD" evidence="5">
    <location>
        <begin position="326"/>
        <end position="360"/>
    </location>
</feature>
<dbReference type="InterPro" id="IPR019775">
    <property type="entry name" value="WD40_repeat_CS"/>
</dbReference>
<evidence type="ECO:0000256" key="5">
    <source>
        <dbReference type="PROSITE-ProRule" id="PRU00221"/>
    </source>
</evidence>
<evidence type="ECO:0000256" key="3">
    <source>
        <dbReference type="ARBA" id="ARBA00022737"/>
    </source>
</evidence>
<keyword evidence="4" id="KW-0508">mRNA splicing</keyword>
<reference evidence="7" key="1">
    <citation type="journal article" date="2022" name="bioRxiv">
        <title>Genomics of Preaxostyla Flagellates Illuminates Evolutionary Transitions and the Path Towards Mitochondrial Loss.</title>
        <authorList>
            <person name="Novak L.V.F."/>
            <person name="Treitli S.C."/>
            <person name="Pyrih J."/>
            <person name="Halakuc P."/>
            <person name="Pipaliya S.V."/>
            <person name="Vacek V."/>
            <person name="Brzon O."/>
            <person name="Soukal P."/>
            <person name="Eme L."/>
            <person name="Dacks J.B."/>
            <person name="Karnkowska A."/>
            <person name="Elias M."/>
            <person name="Hampl V."/>
        </authorList>
    </citation>
    <scope>NUCLEOTIDE SEQUENCE</scope>
    <source>
        <strain evidence="7">RCP-MX</strain>
    </source>
</reference>
<organism evidence="7 8">
    <name type="scientific">Paratrimastix pyriformis</name>
    <dbReference type="NCBI Taxonomy" id="342808"/>
    <lineage>
        <taxon>Eukaryota</taxon>
        <taxon>Metamonada</taxon>
        <taxon>Preaxostyla</taxon>
        <taxon>Paratrimastigidae</taxon>
        <taxon>Paratrimastix</taxon>
    </lineage>
</organism>
<dbReference type="Gene3D" id="2.130.10.10">
    <property type="entry name" value="YVTN repeat-like/Quinoprotein amine dehydrogenase"/>
    <property type="match status" value="1"/>
</dbReference>
<evidence type="ECO:0000256" key="4">
    <source>
        <dbReference type="ARBA" id="ARBA00023187"/>
    </source>
</evidence>
<dbReference type="Proteomes" id="UP001141327">
    <property type="component" value="Unassembled WGS sequence"/>
</dbReference>
<keyword evidence="8" id="KW-1185">Reference proteome</keyword>
<keyword evidence="2" id="KW-0507">mRNA processing</keyword>
<dbReference type="PROSITE" id="PS50082">
    <property type="entry name" value="WD_REPEATS_2"/>
    <property type="match status" value="7"/>
</dbReference>
<accession>A0ABQ8UST0</accession>
<dbReference type="SUPFAM" id="SSF50978">
    <property type="entry name" value="WD40 repeat-like"/>
    <property type="match status" value="1"/>
</dbReference>
<evidence type="ECO:0000313" key="7">
    <source>
        <dbReference type="EMBL" id="KAJ4461388.1"/>
    </source>
</evidence>
<dbReference type="SMART" id="SM00320">
    <property type="entry name" value="WD40"/>
    <property type="match status" value="7"/>
</dbReference>
<keyword evidence="1 5" id="KW-0853">WD repeat</keyword>
<evidence type="ECO:0000256" key="2">
    <source>
        <dbReference type="ARBA" id="ARBA00022664"/>
    </source>
</evidence>
<sequence>MEIEVPSNPSTAIVPSAEPGNSSKQITVSGPKRTSQLQAPTMQLTGHEAEVYCVKFHPEGKTLASAGRDKQIFIWNVYGDCENTCVCRGHAGPILDLQWSLDHTRLFSASADKTIGLWDPETGNRLKKFAGHTSYAGLGRPAQRWLLAARGGGAAVNSLSVSRHNPPILVSGGDEGHVKMWDARGRRCQLSLDAEQPVTAVALSEDGLKAYSGGIDNAIKEWDLRTGRRTMSLEGHTHSVTGLALSPDGQFLLSNAMDMTLRVWDVRPYCPTPSRNTKILVGHQHGSEQLMLRCSWSPDGSMVAAGSSDRTVNVWDGVTGRLLYKLPGHHGSVNEVAFHPSEPIIVSASNDRTLYLGELD</sequence>
<dbReference type="InterPro" id="IPR015943">
    <property type="entry name" value="WD40/YVTN_repeat-like_dom_sf"/>
</dbReference>
<gene>
    <name evidence="7" type="ORF">PAPYR_1948</name>
</gene>
<keyword evidence="3" id="KW-0677">Repeat</keyword>
<comment type="caution">
    <text evidence="7">The sequence shown here is derived from an EMBL/GenBank/DDBJ whole genome shotgun (WGS) entry which is preliminary data.</text>
</comment>
<feature type="repeat" description="WD" evidence="5">
    <location>
        <begin position="233"/>
        <end position="267"/>
    </location>
</feature>
<feature type="repeat" description="WD" evidence="5">
    <location>
        <begin position="198"/>
        <end position="232"/>
    </location>
</feature>
<feature type="repeat" description="WD" evidence="5">
    <location>
        <begin position="87"/>
        <end position="128"/>
    </location>
</feature>
<proteinExistence type="predicted"/>
<feature type="region of interest" description="Disordered" evidence="6">
    <location>
        <begin position="1"/>
        <end position="38"/>
    </location>
</feature>
<dbReference type="Pfam" id="PF00400">
    <property type="entry name" value="WD40"/>
    <property type="match status" value="7"/>
</dbReference>
<dbReference type="CDD" id="cd00200">
    <property type="entry name" value="WD40"/>
    <property type="match status" value="1"/>
</dbReference>
<dbReference type="PROSITE" id="PS50294">
    <property type="entry name" value="WD_REPEATS_REGION"/>
    <property type="match status" value="5"/>
</dbReference>
<dbReference type="InterPro" id="IPR001680">
    <property type="entry name" value="WD40_rpt"/>
</dbReference>
<feature type="repeat" description="WD" evidence="5">
    <location>
        <begin position="284"/>
        <end position="325"/>
    </location>
</feature>
<feature type="repeat" description="WD" evidence="5">
    <location>
        <begin position="44"/>
        <end position="77"/>
    </location>
</feature>
<dbReference type="PANTHER" id="PTHR44006">
    <property type="entry name" value="U5 SMALL NUCLEAR RIBONUCLEOPROTEIN 40 KDA PROTEIN"/>
    <property type="match status" value="1"/>
</dbReference>
<evidence type="ECO:0000313" key="8">
    <source>
        <dbReference type="Proteomes" id="UP001141327"/>
    </source>
</evidence>